<gene>
    <name evidence="3" type="ORF">C463_12017</name>
</gene>
<dbReference type="OrthoDB" id="238910at2157"/>
<accession>M0E3P7</accession>
<dbReference type="RefSeq" id="WP_008443992.1">
    <property type="nucleotide sequence ID" value="NZ_AOJK01000062.1"/>
</dbReference>
<proteinExistence type="predicted"/>
<feature type="region of interest" description="Disordered" evidence="1">
    <location>
        <begin position="303"/>
        <end position="380"/>
    </location>
</feature>
<reference evidence="3 4" key="1">
    <citation type="journal article" date="2014" name="PLoS Genet.">
        <title>Phylogenetically driven sequencing of extremely halophilic archaea reveals strategies for static and dynamic osmo-response.</title>
        <authorList>
            <person name="Becker E.A."/>
            <person name="Seitzer P.M."/>
            <person name="Tritt A."/>
            <person name="Larsen D."/>
            <person name="Krusor M."/>
            <person name="Yao A.I."/>
            <person name="Wu D."/>
            <person name="Madern D."/>
            <person name="Eisen J.A."/>
            <person name="Darling A.E."/>
            <person name="Facciotti M.T."/>
        </authorList>
    </citation>
    <scope>NUCLEOTIDE SEQUENCE [LARGE SCALE GENOMIC DNA]</scope>
    <source>
        <strain evidence="3 4">DSM 19288</strain>
    </source>
</reference>
<evidence type="ECO:0000313" key="3">
    <source>
        <dbReference type="EMBL" id="ELZ41658.1"/>
    </source>
</evidence>
<feature type="region of interest" description="Disordered" evidence="1">
    <location>
        <begin position="181"/>
        <end position="206"/>
    </location>
</feature>
<evidence type="ECO:0000259" key="2">
    <source>
        <dbReference type="Pfam" id="PF22763"/>
    </source>
</evidence>
<comment type="caution">
    <text evidence="3">The sequence shown here is derived from an EMBL/GenBank/DDBJ whole genome shotgun (WGS) entry which is preliminary data.</text>
</comment>
<evidence type="ECO:0000313" key="4">
    <source>
        <dbReference type="Proteomes" id="UP000011586"/>
    </source>
</evidence>
<dbReference type="PATRIC" id="fig|1227465.4.peg.2337"/>
<sequence length="430" mass="46649">MSTPPTAAALPTALVDRDQWVCWRTQQRDGKSTKVPIIPGATQFASTTDPDTWRSFPTAREAAIEHPVDGLGFVFTSDDPLVGVDLDDCRDPDTATPTTWAADVIETLDSYTEVSPSGTGFHVLVTGDLPDERNRAGDLEVYDRSRFFTVTGDHVATTPDTVAARGDALATLVETELAEPATVTTAGDAPETDAAETVAEAPTQHSAVPIPDDELLERARDAANGDKFSRLWTGSATGYESHSEADLALCRMLAFWTGGDATRVDRLFRRSGLYRDKWDAVHYADGSTYGEKTVERAVRATDDVYTPPEAHTASRANTPTLPGDSSPDANMTHAETVPSGSSDTAATDDAPAAEVDATPPTEDGTELPPTHPQRAQARHDRIVELSERIEALLEENDRLRAELETERQRRQQLEATVDDASDGWWPFTTK</sequence>
<feature type="compositionally biased region" description="Low complexity" evidence="1">
    <location>
        <begin position="343"/>
        <end position="362"/>
    </location>
</feature>
<dbReference type="AlphaFoldDB" id="M0E3P7"/>
<dbReference type="EMBL" id="AOJK01000062">
    <property type="protein sequence ID" value="ELZ41658.1"/>
    <property type="molecule type" value="Genomic_DNA"/>
</dbReference>
<organism evidence="3 4">
    <name type="scientific">Halorubrum californiense DSM 19288</name>
    <dbReference type="NCBI Taxonomy" id="1227465"/>
    <lineage>
        <taxon>Archaea</taxon>
        <taxon>Methanobacteriati</taxon>
        <taxon>Methanobacteriota</taxon>
        <taxon>Stenosarchaea group</taxon>
        <taxon>Halobacteria</taxon>
        <taxon>Halobacteriales</taxon>
        <taxon>Haloferacaceae</taxon>
        <taxon>Halorubrum</taxon>
    </lineage>
</organism>
<evidence type="ECO:0000256" key="1">
    <source>
        <dbReference type="SAM" id="MobiDB-lite"/>
    </source>
</evidence>
<keyword evidence="4" id="KW-1185">Reference proteome</keyword>
<dbReference type="Proteomes" id="UP000011586">
    <property type="component" value="Unassembled WGS sequence"/>
</dbReference>
<protein>
    <recommendedName>
        <fullName evidence="2">NrS-1 polymerase-like HBD domain-containing protein</fullName>
    </recommendedName>
</protein>
<dbReference type="InterPro" id="IPR054468">
    <property type="entry name" value="NrSPol-like_HBD"/>
</dbReference>
<name>M0E3P7_9EURY</name>
<feature type="domain" description="NrS-1 polymerase-like HBD" evidence="2">
    <location>
        <begin position="242"/>
        <end position="307"/>
    </location>
</feature>
<dbReference type="Pfam" id="PF22763">
    <property type="entry name" value="NrS1-1_pol-like_HBD"/>
    <property type="match status" value="1"/>
</dbReference>
<feature type="region of interest" description="Disordered" evidence="1">
    <location>
        <begin position="405"/>
        <end position="430"/>
    </location>
</feature>